<dbReference type="InterPro" id="IPR007837">
    <property type="entry name" value="DinB"/>
</dbReference>
<comment type="similarity">
    <text evidence="1">Belongs to the DinB family.</text>
</comment>
<evidence type="ECO:0000313" key="4">
    <source>
        <dbReference type="Proteomes" id="UP000244441"/>
    </source>
</evidence>
<accession>A0A2S0VPH6</accession>
<dbReference type="Proteomes" id="UP000244441">
    <property type="component" value="Chromosome"/>
</dbReference>
<dbReference type="PANTHER" id="PTHR39473">
    <property type="match status" value="1"/>
</dbReference>
<dbReference type="SUPFAM" id="SSF109854">
    <property type="entry name" value="DinB/YfiT-like putative metalloenzymes"/>
    <property type="match status" value="1"/>
</dbReference>
<dbReference type="EMBL" id="CP026604">
    <property type="protein sequence ID" value="AWB66116.1"/>
    <property type="molecule type" value="Genomic_DNA"/>
</dbReference>
<evidence type="ECO:0000256" key="2">
    <source>
        <dbReference type="ARBA" id="ARBA00022723"/>
    </source>
</evidence>
<dbReference type="Gene3D" id="1.20.120.450">
    <property type="entry name" value="dinb family like domain"/>
    <property type="match status" value="1"/>
</dbReference>
<dbReference type="KEGG" id="cate:C2869_06530"/>
<evidence type="ECO:0008006" key="5">
    <source>
        <dbReference type="Google" id="ProtNLM"/>
    </source>
</evidence>
<sequence>MLLSHAVNVLDQIESCLQVMADLPAEQRKYYAELSLGRHVRHISDHYLAFLSACGGTVFTSEPCIDYNTRHRDSPIETDIHLAREHIRALQRKLASIQISVKTKVTVMSEIDCSDMQTYAFSSSIERELLYLINHTIHHAAYMALLAKQKGIYFPENIGVAPSTLTYQRQLSE</sequence>
<evidence type="ECO:0000313" key="3">
    <source>
        <dbReference type="EMBL" id="AWB66116.1"/>
    </source>
</evidence>
<protein>
    <recommendedName>
        <fullName evidence="5">DinB family protein</fullName>
    </recommendedName>
</protein>
<organism evidence="3 4">
    <name type="scientific">Saccharobesus litoralis</name>
    <dbReference type="NCBI Taxonomy" id="2172099"/>
    <lineage>
        <taxon>Bacteria</taxon>
        <taxon>Pseudomonadati</taxon>
        <taxon>Pseudomonadota</taxon>
        <taxon>Gammaproteobacteria</taxon>
        <taxon>Alteromonadales</taxon>
        <taxon>Alteromonadaceae</taxon>
        <taxon>Saccharobesus</taxon>
    </lineage>
</organism>
<reference evidence="3 4" key="1">
    <citation type="submission" date="2018-01" db="EMBL/GenBank/DDBJ databases">
        <title>Genome sequence of a Cantenovulum-like bacteria.</title>
        <authorList>
            <person name="Tan W.R."/>
            <person name="Lau N.-S."/>
            <person name="Go F."/>
            <person name="Amirul A.-A.A."/>
        </authorList>
    </citation>
    <scope>NUCLEOTIDE SEQUENCE [LARGE SCALE GENOMIC DNA]</scope>
    <source>
        <strain evidence="3 4">CCB-QB4</strain>
    </source>
</reference>
<dbReference type="AlphaFoldDB" id="A0A2S0VPH6"/>
<dbReference type="GO" id="GO:0046872">
    <property type="term" value="F:metal ion binding"/>
    <property type="evidence" value="ECO:0007669"/>
    <property type="project" value="UniProtKB-KW"/>
</dbReference>
<proteinExistence type="inferred from homology"/>
<evidence type="ECO:0000256" key="1">
    <source>
        <dbReference type="ARBA" id="ARBA00008635"/>
    </source>
</evidence>
<dbReference type="OrthoDB" id="1162179at2"/>
<name>A0A2S0VPH6_9ALTE</name>
<dbReference type="PANTHER" id="PTHR39473:SF1">
    <property type="entry name" value="DINB-LIKE DOMAIN-CONTAINING PROTEIN"/>
    <property type="match status" value="1"/>
</dbReference>
<dbReference type="InterPro" id="IPR034660">
    <property type="entry name" value="DinB/YfiT-like"/>
</dbReference>
<dbReference type="RefSeq" id="WP_108602188.1">
    <property type="nucleotide sequence ID" value="NZ_CP026604.1"/>
</dbReference>
<keyword evidence="4" id="KW-1185">Reference proteome</keyword>
<gene>
    <name evidence="3" type="ORF">C2869_06530</name>
</gene>
<keyword evidence="2" id="KW-0479">Metal-binding</keyword>
<dbReference type="Pfam" id="PF05163">
    <property type="entry name" value="DinB"/>
    <property type="match status" value="1"/>
</dbReference>